<name>A0A1Y1ZUY3_9PLEO</name>
<evidence type="ECO:0000256" key="1">
    <source>
        <dbReference type="SAM" id="MobiDB-lite"/>
    </source>
</evidence>
<gene>
    <name evidence="2" type="ORF">BCR34DRAFT_246288</name>
</gene>
<dbReference type="AlphaFoldDB" id="A0A1Y1ZUY3"/>
<sequence length="221" mass="24555">MVSCYGCFYSLDHINCSAAYSNCSNLHGVEDEGESFIELPAQSLALSNPEVFAVSNPEFNSDAWSTRSPMIPQNFVPSAPPLFEPDAVWDTYSPMISDGSVPWTLPLVEQTLQGSISSYENVNGYQHLQVQLGNPLPPSGFPPLSQSLPSIDFPNNPPAGNVATRKQIRRRRPRGEDRTIRCDYCGFRCKDTHWMRKHEIKMSHGLPKQSPSHASSKMIGL</sequence>
<evidence type="ECO:0000313" key="2">
    <source>
        <dbReference type="EMBL" id="ORY14069.1"/>
    </source>
</evidence>
<reference evidence="2 3" key="1">
    <citation type="submission" date="2016-07" db="EMBL/GenBank/DDBJ databases">
        <title>Pervasive Adenine N6-methylation of Active Genes in Fungi.</title>
        <authorList>
            <consortium name="DOE Joint Genome Institute"/>
            <person name="Mondo S.J."/>
            <person name="Dannebaum R.O."/>
            <person name="Kuo R.C."/>
            <person name="Labutti K."/>
            <person name="Haridas S."/>
            <person name="Kuo A."/>
            <person name="Salamov A."/>
            <person name="Ahrendt S.R."/>
            <person name="Lipzen A."/>
            <person name="Sullivan W."/>
            <person name="Andreopoulos W.B."/>
            <person name="Clum A."/>
            <person name="Lindquist E."/>
            <person name="Daum C."/>
            <person name="Ramamoorthy G.K."/>
            <person name="Gryganskyi A."/>
            <person name="Culley D."/>
            <person name="Magnuson J.K."/>
            <person name="James T.Y."/>
            <person name="O'Malley M.A."/>
            <person name="Stajich J.E."/>
            <person name="Spatafora J.W."/>
            <person name="Visel A."/>
            <person name="Grigoriev I.V."/>
        </authorList>
    </citation>
    <scope>NUCLEOTIDE SEQUENCE [LARGE SCALE GENOMIC DNA]</scope>
    <source>
        <strain evidence="2 3">CBS 115471</strain>
    </source>
</reference>
<evidence type="ECO:0000313" key="3">
    <source>
        <dbReference type="Proteomes" id="UP000193144"/>
    </source>
</evidence>
<proteinExistence type="predicted"/>
<feature type="region of interest" description="Disordered" evidence="1">
    <location>
        <begin position="201"/>
        <end position="221"/>
    </location>
</feature>
<keyword evidence="3" id="KW-1185">Reference proteome</keyword>
<feature type="region of interest" description="Disordered" evidence="1">
    <location>
        <begin position="151"/>
        <end position="175"/>
    </location>
</feature>
<dbReference type="Proteomes" id="UP000193144">
    <property type="component" value="Unassembled WGS sequence"/>
</dbReference>
<protein>
    <submittedName>
        <fullName evidence="2">Uncharacterized protein</fullName>
    </submittedName>
</protein>
<accession>A0A1Y1ZUY3</accession>
<comment type="caution">
    <text evidence="2">The sequence shown here is derived from an EMBL/GenBank/DDBJ whole genome shotgun (WGS) entry which is preliminary data.</text>
</comment>
<organism evidence="2 3">
    <name type="scientific">Clohesyomyces aquaticus</name>
    <dbReference type="NCBI Taxonomy" id="1231657"/>
    <lineage>
        <taxon>Eukaryota</taxon>
        <taxon>Fungi</taxon>
        <taxon>Dikarya</taxon>
        <taxon>Ascomycota</taxon>
        <taxon>Pezizomycotina</taxon>
        <taxon>Dothideomycetes</taxon>
        <taxon>Pleosporomycetidae</taxon>
        <taxon>Pleosporales</taxon>
        <taxon>Lindgomycetaceae</taxon>
        <taxon>Clohesyomyces</taxon>
    </lineage>
</organism>
<dbReference type="EMBL" id="MCFA01000036">
    <property type="protein sequence ID" value="ORY14069.1"/>
    <property type="molecule type" value="Genomic_DNA"/>
</dbReference>